<dbReference type="Pfam" id="PF08327">
    <property type="entry name" value="AHSA1"/>
    <property type="match status" value="1"/>
</dbReference>
<organism evidence="3 4">
    <name type="scientific">Cohnella yongneupensis</name>
    <dbReference type="NCBI Taxonomy" id="425006"/>
    <lineage>
        <taxon>Bacteria</taxon>
        <taxon>Bacillati</taxon>
        <taxon>Bacillota</taxon>
        <taxon>Bacilli</taxon>
        <taxon>Bacillales</taxon>
        <taxon>Paenibacillaceae</taxon>
        <taxon>Cohnella</taxon>
    </lineage>
</organism>
<proteinExistence type="inferred from homology"/>
<dbReference type="InterPro" id="IPR013538">
    <property type="entry name" value="ASHA1/2-like_C"/>
</dbReference>
<dbReference type="Proteomes" id="UP001596108">
    <property type="component" value="Unassembled WGS sequence"/>
</dbReference>
<dbReference type="Gene3D" id="3.30.530.20">
    <property type="match status" value="1"/>
</dbReference>
<dbReference type="RefSeq" id="WP_378112749.1">
    <property type="nucleotide sequence ID" value="NZ_JBHSNC010000047.1"/>
</dbReference>
<comment type="similarity">
    <text evidence="1">Belongs to the AHA1 family.</text>
</comment>
<feature type="domain" description="Activator of Hsp90 ATPase homologue 1/2-like C-terminal" evidence="2">
    <location>
        <begin position="18"/>
        <end position="143"/>
    </location>
</feature>
<sequence length="146" mass="16663">MSTNANANELATSRILHASPEQVFETFSNPELLTLWWGPNGFASVFEVFDFRAGGDWKFMFHGPNGVQFPNELRFVEIARPERLVVRHESQPHFTATFLLEAVDGGTKITFRQQFENERDYEAIKPIAEGANEQNLDRLEAVLYQG</sequence>
<reference evidence="4" key="1">
    <citation type="journal article" date="2019" name="Int. J. Syst. Evol. Microbiol.">
        <title>The Global Catalogue of Microorganisms (GCM) 10K type strain sequencing project: providing services to taxonomists for standard genome sequencing and annotation.</title>
        <authorList>
            <consortium name="The Broad Institute Genomics Platform"/>
            <consortium name="The Broad Institute Genome Sequencing Center for Infectious Disease"/>
            <person name="Wu L."/>
            <person name="Ma J."/>
        </authorList>
    </citation>
    <scope>NUCLEOTIDE SEQUENCE [LARGE SCALE GENOMIC DNA]</scope>
    <source>
        <strain evidence="4">CGMCC 1.18578</strain>
    </source>
</reference>
<dbReference type="InterPro" id="IPR023393">
    <property type="entry name" value="START-like_dom_sf"/>
</dbReference>
<gene>
    <name evidence="3" type="ORF">ACFPQ4_15375</name>
</gene>
<dbReference type="SUPFAM" id="SSF55961">
    <property type="entry name" value="Bet v1-like"/>
    <property type="match status" value="1"/>
</dbReference>
<protein>
    <submittedName>
        <fullName evidence="3">SRPBCC domain-containing protein</fullName>
    </submittedName>
</protein>
<name>A0ABW0R2X9_9BACL</name>
<evidence type="ECO:0000256" key="1">
    <source>
        <dbReference type="ARBA" id="ARBA00006817"/>
    </source>
</evidence>
<keyword evidence="4" id="KW-1185">Reference proteome</keyword>
<accession>A0ABW0R2X9</accession>
<dbReference type="EMBL" id="JBHSNC010000047">
    <property type="protein sequence ID" value="MFC5530809.1"/>
    <property type="molecule type" value="Genomic_DNA"/>
</dbReference>
<evidence type="ECO:0000313" key="3">
    <source>
        <dbReference type="EMBL" id="MFC5530809.1"/>
    </source>
</evidence>
<evidence type="ECO:0000259" key="2">
    <source>
        <dbReference type="Pfam" id="PF08327"/>
    </source>
</evidence>
<comment type="caution">
    <text evidence="3">The sequence shown here is derived from an EMBL/GenBank/DDBJ whole genome shotgun (WGS) entry which is preliminary data.</text>
</comment>
<evidence type="ECO:0000313" key="4">
    <source>
        <dbReference type="Proteomes" id="UP001596108"/>
    </source>
</evidence>